<evidence type="ECO:0000256" key="2">
    <source>
        <dbReference type="ARBA" id="ARBA00023180"/>
    </source>
</evidence>
<dbReference type="PANTHER" id="PTHR10340:SF27">
    <property type="entry name" value="ACL091CP"/>
    <property type="match status" value="1"/>
</dbReference>
<feature type="domain" description="Calcineurin-like phosphoesterase" evidence="4">
    <location>
        <begin position="280"/>
        <end position="491"/>
    </location>
</feature>
<name>A0A0H5C7R7_CYBJN</name>
<organism evidence="5 6">
    <name type="scientific">Cyberlindnera jadinii (strain ATCC 18201 / CBS 1600 / BCRC 20928 / JCM 3617 / NBRC 0987 / NRRL Y-1542)</name>
    <name type="common">Torula yeast</name>
    <name type="synonym">Candida utilis</name>
    <dbReference type="NCBI Taxonomy" id="983966"/>
    <lineage>
        <taxon>Eukaryota</taxon>
        <taxon>Fungi</taxon>
        <taxon>Dikarya</taxon>
        <taxon>Ascomycota</taxon>
        <taxon>Saccharomycotina</taxon>
        <taxon>Saccharomycetes</taxon>
        <taxon>Phaffomycetales</taxon>
        <taxon>Phaffomycetaceae</taxon>
        <taxon>Cyberlindnera</taxon>
    </lineage>
</organism>
<protein>
    <submittedName>
        <fullName evidence="5">ASM2 protein</fullName>
        <ecNumber evidence="5">3.1.4.12</ecNumber>
    </submittedName>
</protein>
<accession>A0A0H5C7R7</accession>
<dbReference type="Proteomes" id="UP000038830">
    <property type="component" value="Unassembled WGS sequence"/>
</dbReference>
<dbReference type="Gene3D" id="3.60.21.10">
    <property type="match status" value="1"/>
</dbReference>
<feature type="chain" id="PRO_5005217378" evidence="3">
    <location>
        <begin position="17"/>
        <end position="648"/>
    </location>
</feature>
<dbReference type="InterPro" id="IPR004843">
    <property type="entry name" value="Calcineurin-like_PHP"/>
</dbReference>
<evidence type="ECO:0000313" key="6">
    <source>
        <dbReference type="Proteomes" id="UP000038830"/>
    </source>
</evidence>
<dbReference type="EC" id="3.1.4.12" evidence="5"/>
<sequence length="648" mass="74368">MRFLACLLPLLAIVSASMPEDLESILNGWPNNYDHLTPDKIVQEIIETFPNFFTNGRVTDSCHQCKSIVQIGKNLALVKPDWVPEIFTKICILSGIASEDTCRNYMGRSTVESVSAGTDYTNMLQLIDPWSLDGDYICYFILLQRCPLPELPNIDLSSWWPEKPESSYIAPPPSNETFNVLHISDFHIQLDYELGSEGNCTNLLGMCCTDHSWNKLEKPGHVDNSHLRFFDWYYDDDEQFQLGDDVTREVFNASVWDPAQQFGHYKCDSPELLVNSSLKSIVDYQKENDLALDFVIFTGDIVDHDEFEAISYQDTIDSETTIFRDMKKYFKNTPVYSVLGNHDTFPYGQLASEATGHRNLYEWNDQLAAELWIGNGWLPAEKYGQIKKHYTGYSVETSRGLKVIALNSNAYYKGNLYNYWNMTDGIDQYGSLKFLIDELVESESKGQRVWIIAHIPFIVDSIPIQAEAYKQIVTRFAPATIAGLFFGHTHQDEFNVLYAHDNKTIDNALMNTWIAQSVTPWINYNPGWRYYEVDSETFSIVNSYNFYTKLNETFNDDGQEPVWERLYSARESYDPEGKWPSNAPLNATFWATVAEDIKDKGDVSQLYAGLSFRESPFVPRCSEGECDDTYCYVTSFTLNDYFKCTGKF</sequence>
<evidence type="ECO:0000259" key="4">
    <source>
        <dbReference type="Pfam" id="PF00149"/>
    </source>
</evidence>
<dbReference type="PANTHER" id="PTHR10340">
    <property type="entry name" value="SPHINGOMYELIN PHOSPHODIESTERASE"/>
    <property type="match status" value="1"/>
</dbReference>
<evidence type="ECO:0000313" key="5">
    <source>
        <dbReference type="EMBL" id="CEP24022.1"/>
    </source>
</evidence>
<feature type="signal peptide" evidence="3">
    <location>
        <begin position="1"/>
        <end position="16"/>
    </location>
</feature>
<dbReference type="SUPFAM" id="SSF56300">
    <property type="entry name" value="Metallo-dependent phosphatases"/>
    <property type="match status" value="1"/>
</dbReference>
<dbReference type="InterPro" id="IPR041805">
    <property type="entry name" value="ASMase/PPN1_MPP"/>
</dbReference>
<keyword evidence="2" id="KW-0325">Glycoprotein</keyword>
<dbReference type="GO" id="GO:0004767">
    <property type="term" value="F:sphingomyelin phosphodiesterase activity"/>
    <property type="evidence" value="ECO:0007669"/>
    <property type="project" value="UniProtKB-EC"/>
</dbReference>
<dbReference type="AlphaFoldDB" id="A0A0H5C7R7"/>
<dbReference type="InterPro" id="IPR029052">
    <property type="entry name" value="Metallo-depent_PP-like"/>
</dbReference>
<evidence type="ECO:0000256" key="3">
    <source>
        <dbReference type="SAM" id="SignalP"/>
    </source>
</evidence>
<keyword evidence="1 5" id="KW-0378">Hydrolase</keyword>
<proteinExistence type="predicted"/>
<dbReference type="EMBL" id="CDQK01000005">
    <property type="protein sequence ID" value="CEP24022.1"/>
    <property type="molecule type" value="Genomic_DNA"/>
</dbReference>
<dbReference type="CDD" id="cd00842">
    <property type="entry name" value="MPP_ASMase"/>
    <property type="match status" value="1"/>
</dbReference>
<gene>
    <name evidence="5" type="primary">ASM2</name>
    <name evidence="5" type="ORF">BN1211_4730</name>
</gene>
<evidence type="ECO:0000256" key="1">
    <source>
        <dbReference type="ARBA" id="ARBA00022801"/>
    </source>
</evidence>
<keyword evidence="3" id="KW-0732">Signal</keyword>
<reference evidence="6" key="1">
    <citation type="journal article" date="2015" name="J. Biotechnol.">
        <title>The structure of the Cyberlindnera jadinii genome and its relation to Candida utilis analyzed by the occurrence of single nucleotide polymorphisms.</title>
        <authorList>
            <person name="Rupp O."/>
            <person name="Brinkrolf K."/>
            <person name="Buerth C."/>
            <person name="Kunigo M."/>
            <person name="Schneider J."/>
            <person name="Jaenicke S."/>
            <person name="Goesmann A."/>
            <person name="Puehler A."/>
            <person name="Jaeger K.-E."/>
            <person name="Ernst J.F."/>
        </authorList>
    </citation>
    <scope>NUCLEOTIDE SEQUENCE [LARGE SCALE GENOMIC DNA]</scope>
    <source>
        <strain evidence="6">ATCC 18201 / CBS 1600 / BCRC 20928 / JCM 3617 / NBRC 0987 / NRRL Y-1542</strain>
    </source>
</reference>
<dbReference type="Pfam" id="PF00149">
    <property type="entry name" value="Metallophos"/>
    <property type="match status" value="1"/>
</dbReference>